<proteinExistence type="predicted"/>
<comment type="caution">
    <text evidence="2">The sequence shown here is derived from an EMBL/GenBank/DDBJ whole genome shotgun (WGS) entry which is preliminary data.</text>
</comment>
<organism evidence="2 3">
    <name type="scientific">Punica granatum</name>
    <name type="common">Pomegranate</name>
    <dbReference type="NCBI Taxonomy" id="22663"/>
    <lineage>
        <taxon>Eukaryota</taxon>
        <taxon>Viridiplantae</taxon>
        <taxon>Streptophyta</taxon>
        <taxon>Embryophyta</taxon>
        <taxon>Tracheophyta</taxon>
        <taxon>Spermatophyta</taxon>
        <taxon>Magnoliopsida</taxon>
        <taxon>eudicotyledons</taxon>
        <taxon>Gunneridae</taxon>
        <taxon>Pentapetalae</taxon>
        <taxon>rosids</taxon>
        <taxon>malvids</taxon>
        <taxon>Myrtales</taxon>
        <taxon>Lythraceae</taxon>
        <taxon>Punica</taxon>
    </lineage>
</organism>
<feature type="compositionally biased region" description="Basic and acidic residues" evidence="1">
    <location>
        <begin position="1"/>
        <end position="15"/>
    </location>
</feature>
<evidence type="ECO:0000313" key="2">
    <source>
        <dbReference type="EMBL" id="OWM64016.1"/>
    </source>
</evidence>
<feature type="region of interest" description="Disordered" evidence="1">
    <location>
        <begin position="1"/>
        <end position="61"/>
    </location>
</feature>
<protein>
    <submittedName>
        <fullName evidence="2">Uncharacterized protein</fullName>
    </submittedName>
</protein>
<dbReference type="Proteomes" id="UP000197138">
    <property type="component" value="Unassembled WGS sequence"/>
</dbReference>
<dbReference type="EMBL" id="MTKT01005821">
    <property type="protein sequence ID" value="OWM64016.1"/>
    <property type="molecule type" value="Genomic_DNA"/>
</dbReference>
<name>A0A218VUF1_PUNGR</name>
<reference evidence="3" key="1">
    <citation type="journal article" date="2017" name="Plant J.">
        <title>The pomegranate (Punica granatum L.) genome and the genomics of punicalagin biosynthesis.</title>
        <authorList>
            <person name="Qin G."/>
            <person name="Xu C."/>
            <person name="Ming R."/>
            <person name="Tang H."/>
            <person name="Guyot R."/>
            <person name="Kramer E.M."/>
            <person name="Hu Y."/>
            <person name="Yi X."/>
            <person name="Qi Y."/>
            <person name="Xu X."/>
            <person name="Gao Z."/>
            <person name="Pan H."/>
            <person name="Jian J."/>
            <person name="Tian Y."/>
            <person name="Yue Z."/>
            <person name="Xu Y."/>
        </authorList>
    </citation>
    <scope>NUCLEOTIDE SEQUENCE [LARGE SCALE GENOMIC DNA]</scope>
    <source>
        <strain evidence="3">cv. Dabenzi</strain>
    </source>
</reference>
<evidence type="ECO:0000313" key="3">
    <source>
        <dbReference type="Proteomes" id="UP000197138"/>
    </source>
</evidence>
<evidence type="ECO:0000256" key="1">
    <source>
        <dbReference type="SAM" id="MobiDB-lite"/>
    </source>
</evidence>
<accession>A0A218VUF1</accession>
<sequence>MGEKPMKKKGEKEGGRGNGEGVKPDFGPSFGPTLGWDSPQFGLNSKSRNRLDSAILGPIRQ</sequence>
<gene>
    <name evidence="2" type="ORF">CDL15_Pgr006386</name>
</gene>
<dbReference type="AlphaFoldDB" id="A0A218VUF1"/>